<dbReference type="CDD" id="cd00609">
    <property type="entry name" value="AAT_like"/>
    <property type="match status" value="1"/>
</dbReference>
<evidence type="ECO:0000256" key="1">
    <source>
        <dbReference type="ARBA" id="ARBA00022898"/>
    </source>
</evidence>
<dbReference type="SUPFAM" id="SSF53383">
    <property type="entry name" value="PLP-dependent transferases"/>
    <property type="match status" value="1"/>
</dbReference>
<proteinExistence type="predicted"/>
<dbReference type="InterPro" id="IPR004839">
    <property type="entry name" value="Aminotransferase_I/II_large"/>
</dbReference>
<dbReference type="EMBL" id="JAKJXO020000001">
    <property type="protein sequence ID" value="KAL1612861.1"/>
    <property type="molecule type" value="Genomic_DNA"/>
</dbReference>
<dbReference type="Proteomes" id="UP001521785">
    <property type="component" value="Unassembled WGS sequence"/>
</dbReference>
<dbReference type="PANTHER" id="PTHR43795:SF63">
    <property type="entry name" value="PUTATIVE (AFU_ORTHOLOGUE AFUA_4G00630)-RELATED"/>
    <property type="match status" value="1"/>
</dbReference>
<dbReference type="Pfam" id="PF00155">
    <property type="entry name" value="Aminotran_1_2"/>
    <property type="match status" value="1"/>
</dbReference>
<comment type="caution">
    <text evidence="3">The sequence shown here is derived from an EMBL/GenBank/DDBJ whole genome shotgun (WGS) entry which is preliminary data.</text>
</comment>
<dbReference type="InterPro" id="IPR015422">
    <property type="entry name" value="PyrdxlP-dep_Trfase_small"/>
</dbReference>
<dbReference type="InterPro" id="IPR015421">
    <property type="entry name" value="PyrdxlP-dep_Trfase_major"/>
</dbReference>
<dbReference type="InterPro" id="IPR050478">
    <property type="entry name" value="Ethylene_sulfur-biosynth"/>
</dbReference>
<dbReference type="PANTHER" id="PTHR43795">
    <property type="entry name" value="BIFUNCTIONAL ASPARTATE AMINOTRANSFERASE AND GLUTAMATE/ASPARTATE-PREPHENATE AMINOTRANSFERASE-RELATED"/>
    <property type="match status" value="1"/>
</dbReference>
<evidence type="ECO:0000259" key="2">
    <source>
        <dbReference type="Pfam" id="PF00155"/>
    </source>
</evidence>
<dbReference type="PRINTS" id="PR00753">
    <property type="entry name" value="ACCSYNTHASE"/>
</dbReference>
<gene>
    <name evidence="3" type="ORF">SLS60_001091</name>
</gene>
<evidence type="ECO:0000313" key="3">
    <source>
        <dbReference type="EMBL" id="KAL1612861.1"/>
    </source>
</evidence>
<dbReference type="Gene3D" id="3.40.640.10">
    <property type="entry name" value="Type I PLP-dependent aspartate aminotransferase-like (Major domain)"/>
    <property type="match status" value="1"/>
</dbReference>
<organism evidence="3 4">
    <name type="scientific">Paraconiothyrium brasiliense</name>
    <dbReference type="NCBI Taxonomy" id="300254"/>
    <lineage>
        <taxon>Eukaryota</taxon>
        <taxon>Fungi</taxon>
        <taxon>Dikarya</taxon>
        <taxon>Ascomycota</taxon>
        <taxon>Pezizomycotina</taxon>
        <taxon>Dothideomycetes</taxon>
        <taxon>Pleosporomycetidae</taxon>
        <taxon>Pleosporales</taxon>
        <taxon>Massarineae</taxon>
        <taxon>Didymosphaeriaceae</taxon>
        <taxon>Paraconiothyrium</taxon>
    </lineage>
</organism>
<keyword evidence="1" id="KW-0663">Pyridoxal phosphate</keyword>
<evidence type="ECO:0000313" key="4">
    <source>
        <dbReference type="Proteomes" id="UP001521785"/>
    </source>
</evidence>
<sequence length="440" mass="48306">MENSLLSRRGHKEGAGGADEHLVWEVSANQWDPSTNIDGYVSLGIAENSLSHDELADFLRNKPLVDPSAKAFTYQDGPAGSKLARNAIASFLNTYFHPVQQVQADHLMITNGVSSAIEHCAWALGDPGDGILLGRPYYRAFLPDIQLRFGVNVVPVAFGDVDPCGRACVAEYEKALLKSKAEGVRIRALLLCHPHNPLGRCYSKTTIIELMRLCQKYQIHLISDEIYALSVWENTVDKLDTPPTPFESALSIDGKDIIDPALVHVLWGFSKDFGANGVRVGVIVSLNNKPFLTACRTACIYSSPSSLAESAAIAILSDSKFLTSYIKTNQKRMSAAYTHAVNLLWKHDIEYTPGANAAFFLWINLGKKYLQTLGEAARGKSMGTITNEIFQRLMKKKVFLVLGDAAGAEQPGWFRMVFTQPSGSVEEGVRRISEALKNEG</sequence>
<feature type="domain" description="Aminotransferase class I/classII large" evidence="2">
    <location>
        <begin position="73"/>
        <end position="432"/>
    </location>
</feature>
<protein>
    <recommendedName>
        <fullName evidence="2">Aminotransferase class I/classII large domain-containing protein</fullName>
    </recommendedName>
</protein>
<keyword evidence="4" id="KW-1185">Reference proteome</keyword>
<accession>A0ABR3S832</accession>
<reference evidence="3 4" key="1">
    <citation type="submission" date="2024-02" db="EMBL/GenBank/DDBJ databases">
        <title>De novo assembly and annotation of 12 fungi associated with fruit tree decline syndrome in Ontario, Canada.</title>
        <authorList>
            <person name="Sulman M."/>
            <person name="Ellouze W."/>
            <person name="Ilyukhin E."/>
        </authorList>
    </citation>
    <scope>NUCLEOTIDE SEQUENCE [LARGE SCALE GENOMIC DNA]</scope>
    <source>
        <strain evidence="3 4">M42-189</strain>
    </source>
</reference>
<dbReference type="Gene3D" id="3.90.1150.10">
    <property type="entry name" value="Aspartate Aminotransferase, domain 1"/>
    <property type="match status" value="1"/>
</dbReference>
<dbReference type="InterPro" id="IPR015424">
    <property type="entry name" value="PyrdxlP-dep_Trfase"/>
</dbReference>
<name>A0ABR3S832_9PLEO</name>